<comment type="similarity">
    <text evidence="1">Belongs to the FGGY kinase family.</text>
</comment>
<feature type="domain" description="Carbohydrate kinase FGGY N-terminal" evidence="4">
    <location>
        <begin position="10"/>
        <end position="256"/>
    </location>
</feature>
<dbReference type="STRING" id="1945521.A1232T_00198"/>
<keyword evidence="2 6" id="KW-0808">Transferase</keyword>
<dbReference type="InterPro" id="IPR018484">
    <property type="entry name" value="FGGY_N"/>
</dbReference>
<evidence type="ECO:0000256" key="1">
    <source>
        <dbReference type="ARBA" id="ARBA00009156"/>
    </source>
</evidence>
<dbReference type="GO" id="GO:0004856">
    <property type="term" value="F:D-xylulokinase activity"/>
    <property type="evidence" value="ECO:0007669"/>
    <property type="project" value="UniProtKB-EC"/>
</dbReference>
<dbReference type="Gene3D" id="3.30.420.40">
    <property type="match status" value="2"/>
</dbReference>
<dbReference type="RefSeq" id="WP_077450061.1">
    <property type="nucleotide sequence ID" value="NZ_FUGE01000045.1"/>
</dbReference>
<accession>A0A1R4GCQ4</accession>
<dbReference type="Proteomes" id="UP000188357">
    <property type="component" value="Unassembled WGS sequence"/>
</dbReference>
<dbReference type="SUPFAM" id="SSF53067">
    <property type="entry name" value="Actin-like ATPase domain"/>
    <property type="match status" value="2"/>
</dbReference>
<keyword evidence="3 6" id="KW-0418">Kinase</keyword>
<reference evidence="6 7" key="1">
    <citation type="submission" date="2017-02" db="EMBL/GenBank/DDBJ databases">
        <authorList>
            <person name="Peterson S.W."/>
        </authorList>
    </citation>
    <scope>NUCLEOTIDE SEQUENCE [LARGE SCALE GENOMIC DNA]</scope>
    <source>
        <strain evidence="6">Psychrobacter_piechaudii</strain>
    </source>
</reference>
<sequence length="527" mass="58986">MSVTDETPIYLLAIDNGTQSVRALIFDQFGTEIAKVRVPIEPYFSTEANFAEQHASYYWQKLSEACQQLWQNCDIKPSQIAGVSLTTQRYTMICLDKDKQPLRPAIVWIDFRQGETNDLGVFDPLIKMVGMGELAEEAQKKARCNWLSRHEPEIWAKTAHYVNLSAYLTYKLTDDLVDSSGQNTGYLPYDYKAQQWMKPSNFKWRLFSCRIEHMPRLVSPGQKLGHITAEAAAATGIPEGTPMIAAASDKACEALGSAGLSTDTACLSFGTTATINTTSTRYIEVIKHMPAYTAAAPNYYNHEYMIYRGFWMVSWFKEQFAHYEAQLAKTQGIDTEHLLDQAVKGIPAGSMGLMLQPYWSPGVRHPGLEGKGALIGFGDVHTRAHVYRAILEGLAYELKLGFDTIEKRTRQTIKHLRVSGGGSQSDAAMQLTADIFAMPAYRPHTYEASGLGAAINCAVGLGVYPDYATAVDAMTHLGDEFLPIPENVALYKRLYNEVYLKMYERLKPLYHSIQDITGYPKKYPLLP</sequence>
<dbReference type="InterPro" id="IPR018485">
    <property type="entry name" value="FGGY_C"/>
</dbReference>
<evidence type="ECO:0000259" key="4">
    <source>
        <dbReference type="Pfam" id="PF00370"/>
    </source>
</evidence>
<dbReference type="CDD" id="cd07779">
    <property type="entry name" value="ASKHA_NBD_FGGY_YgcE-like"/>
    <property type="match status" value="1"/>
</dbReference>
<dbReference type="OrthoDB" id="9805576at2"/>
<dbReference type="InterPro" id="IPR043129">
    <property type="entry name" value="ATPase_NBD"/>
</dbReference>
<dbReference type="PANTHER" id="PTHR43095">
    <property type="entry name" value="SUGAR KINASE"/>
    <property type="match status" value="1"/>
</dbReference>
<dbReference type="Pfam" id="PF00370">
    <property type="entry name" value="FGGY_N"/>
    <property type="match status" value="1"/>
</dbReference>
<evidence type="ECO:0000313" key="6">
    <source>
        <dbReference type="EMBL" id="SJM65825.1"/>
    </source>
</evidence>
<name>A0A1R4GCQ4_9GAMM</name>
<evidence type="ECO:0000259" key="5">
    <source>
        <dbReference type="Pfam" id="PF02782"/>
    </source>
</evidence>
<dbReference type="PANTHER" id="PTHR43095:SF5">
    <property type="entry name" value="XYLULOSE KINASE"/>
    <property type="match status" value="1"/>
</dbReference>
<evidence type="ECO:0000313" key="7">
    <source>
        <dbReference type="Proteomes" id="UP000188357"/>
    </source>
</evidence>
<feature type="domain" description="Carbohydrate kinase FGGY C-terminal" evidence="5">
    <location>
        <begin position="267"/>
        <end position="460"/>
    </location>
</feature>
<dbReference type="EMBL" id="FUGE01000045">
    <property type="protein sequence ID" value="SJM65825.1"/>
    <property type="molecule type" value="Genomic_DNA"/>
</dbReference>
<gene>
    <name evidence="6" type="primary">xylB</name>
    <name evidence="6" type="ORF">A1232T_00198</name>
</gene>
<dbReference type="InterPro" id="IPR050406">
    <property type="entry name" value="FGGY_Carb_Kinase"/>
</dbReference>
<dbReference type="AlphaFoldDB" id="A0A1R4GCQ4"/>
<evidence type="ECO:0000256" key="2">
    <source>
        <dbReference type="ARBA" id="ARBA00022679"/>
    </source>
</evidence>
<organism evidence="6 7">
    <name type="scientific">Psychrobacter piechaudii</name>
    <dbReference type="NCBI Taxonomy" id="1945521"/>
    <lineage>
        <taxon>Bacteria</taxon>
        <taxon>Pseudomonadati</taxon>
        <taxon>Pseudomonadota</taxon>
        <taxon>Gammaproteobacteria</taxon>
        <taxon>Moraxellales</taxon>
        <taxon>Moraxellaceae</taxon>
        <taxon>Psychrobacter</taxon>
    </lineage>
</organism>
<dbReference type="EC" id="2.7.1.17" evidence="6"/>
<protein>
    <submittedName>
        <fullName evidence="6">Xylulose kinase</fullName>
        <ecNumber evidence="6">2.7.1.17</ecNumber>
    </submittedName>
</protein>
<evidence type="ECO:0000256" key="3">
    <source>
        <dbReference type="ARBA" id="ARBA00022777"/>
    </source>
</evidence>
<dbReference type="PIRSF" id="PIRSF000538">
    <property type="entry name" value="GlpK"/>
    <property type="match status" value="1"/>
</dbReference>
<dbReference type="InterPro" id="IPR000577">
    <property type="entry name" value="Carb_kinase_FGGY"/>
</dbReference>
<keyword evidence="7" id="KW-1185">Reference proteome</keyword>
<proteinExistence type="inferred from homology"/>
<dbReference type="Pfam" id="PF02782">
    <property type="entry name" value="FGGY_C"/>
    <property type="match status" value="1"/>
</dbReference>